<protein>
    <submittedName>
        <fullName evidence="1">Uncharacterized protein</fullName>
    </submittedName>
</protein>
<evidence type="ECO:0000313" key="1">
    <source>
        <dbReference type="EMBL" id="MBA0309988.1"/>
    </source>
</evidence>
<dbReference type="Proteomes" id="UP000822271">
    <property type="component" value="Unassembled WGS sequence"/>
</dbReference>
<organism evidence="1 2">
    <name type="scientific">Stenotrophomonas maltophilia</name>
    <name type="common">Pseudomonas maltophilia</name>
    <name type="synonym">Xanthomonas maltophilia</name>
    <dbReference type="NCBI Taxonomy" id="40324"/>
    <lineage>
        <taxon>Bacteria</taxon>
        <taxon>Pseudomonadati</taxon>
        <taxon>Pseudomonadota</taxon>
        <taxon>Gammaproteobacteria</taxon>
        <taxon>Lysobacterales</taxon>
        <taxon>Lysobacteraceae</taxon>
        <taxon>Stenotrophomonas</taxon>
        <taxon>Stenotrophomonas maltophilia group</taxon>
    </lineage>
</organism>
<reference evidence="1" key="2">
    <citation type="journal article" date="2020" name="Front. Microbiol.">
        <title>Genetic Variants of the DSF Quorum Sensing System in Stenotrophomonas maltophilia Influence Virulence and Resistance Phenotypes Among Genotypically Diverse Clinical Isolates.</title>
        <authorList>
            <person name="Yero D."/>
            <person name="Huedo P."/>
            <person name="Conchillo-Sole O."/>
            <person name="Martinez-Servat S."/>
            <person name="Mamat U."/>
            <person name="Coves X."/>
            <person name="Llanas F."/>
            <person name="Roca I."/>
            <person name="Vila J."/>
            <person name="Schaible U.E."/>
            <person name="Daura X."/>
            <person name="Gibert I."/>
        </authorList>
    </citation>
    <scope>NUCLEOTIDE SEQUENCE</scope>
    <source>
        <strain evidence="1">OG156</strain>
    </source>
</reference>
<reference evidence="1" key="1">
    <citation type="submission" date="2018-09" db="EMBL/GenBank/DDBJ databases">
        <authorList>
            <person name="Groschel M."/>
            <person name="Kohl T."/>
            <person name="Conchillo-Sole O."/>
            <person name="Mamat U."/>
            <person name="Yero D."/>
            <person name="Niemann S."/>
            <person name="Daura X."/>
            <person name="Gibert I."/>
        </authorList>
    </citation>
    <scope>NUCLEOTIDE SEQUENCE</scope>
    <source>
        <strain evidence="1">OG156</strain>
    </source>
</reference>
<accession>A0A2J0T1M0</accession>
<gene>
    <name evidence="1" type="ORF">D7Y33_03005</name>
</gene>
<name>A0A2J0T1M0_STEMA</name>
<dbReference type="AlphaFoldDB" id="A0A2J0T1M0"/>
<sequence length="936" mass="102058">MAMPGTDNAGVFEQGPVRINWTFSADALACDVDVSWQGQLLARKHLVSNDPILAFDARGETSPGMMIVGQLHFDASRAALLLDQLRYPGGSAPPQLLGEAVPPAPVPESAQGEVVQSRLEEAGDLFPYIQLRAWPGTSTRTQEDNFIAYSGTCTTADPRLYCQLAALLPAGDSARSQMLEQAVMFLQGDAPYTGQCVPTIAVLGPDAVALERFALAAAAIPLPSREALIDLIVQLWGQPWPAITEAMASTEFAQTLDRIWQNVFALNCVLGYDRRQRDALTRTLQAATLLGRLSRDTAPGFEGRWPPERLRNGLAATLLLPSPVFPLPAAGPARAEEPSSIPIQPYAIGELQQVKRRLLGYALGEVSHIESVMADERKVRARHERADTLSEHSARTGVADTHEDLRDGLASTLESEVHNALREQFKLEYSTTYGPPTQCQQDGSCTLMPVDTQPTRDRLADSATLARRIVQRAAQRVTTQLGEQRLQRHRHTRRNEVSQCFDRRGRANNQRGVYRWLNARYRCWVVSVGHRLMLEYRVPRPGERLVHARRDQYGQALEQPLAPAQLGLRQFNDLSLDPQSPCYYAALAARYGVEVTELPPTPEAHACTVFESGTPLLSQQLPLPPGYQAVSASIALASASQGWSMRGSIGTAGFTTEGNASAVLPDIALAGQTGALPISIVLVAPAGAEEPSDPAPTATPLPVYGLNIDVRLASTPELLAAWKSRLYDRLIEAWRRELLRYFDAAGASPRRHPDGQAQQRSIRLELQRAGVRGLLGLSRRRTGADAPDQQVAPTLQLWLDQALEWPELTYTLIDDPEAAPAPDPDDAGLTPFLQAAQARVLLPVAPGHENALLYFLATGMMWLGDDALVPTFQATLEAAPANQPATLRYLDLADDLKVISATPAPAPQREAWELMVATDISVLQDGEALPDFKDEA</sequence>
<dbReference type="EMBL" id="RAUE01000004">
    <property type="protein sequence ID" value="MBA0309988.1"/>
    <property type="molecule type" value="Genomic_DNA"/>
</dbReference>
<comment type="caution">
    <text evidence="1">The sequence shown here is derived from an EMBL/GenBank/DDBJ whole genome shotgun (WGS) entry which is preliminary data.</text>
</comment>
<dbReference type="OrthoDB" id="8563833at2"/>
<proteinExistence type="predicted"/>
<evidence type="ECO:0000313" key="2">
    <source>
        <dbReference type="Proteomes" id="UP000822271"/>
    </source>
</evidence>
<dbReference type="RefSeq" id="WP_049429276.1">
    <property type="nucleotide sequence ID" value="NZ_JAXAXO010000003.1"/>
</dbReference>